<dbReference type="AlphaFoldDB" id="A0A9X6WMC5"/>
<evidence type="ECO:0000313" key="2">
    <source>
        <dbReference type="EMBL" id="PFJ38575.1"/>
    </source>
</evidence>
<proteinExistence type="predicted"/>
<protein>
    <submittedName>
        <fullName evidence="2">Uncharacterized protein</fullName>
    </submittedName>
</protein>
<organism evidence="2 3">
    <name type="scientific">Bacillus thuringiensis</name>
    <dbReference type="NCBI Taxonomy" id="1428"/>
    <lineage>
        <taxon>Bacteria</taxon>
        <taxon>Bacillati</taxon>
        <taxon>Bacillota</taxon>
        <taxon>Bacilli</taxon>
        <taxon>Bacillales</taxon>
        <taxon>Bacillaceae</taxon>
        <taxon>Bacillus</taxon>
        <taxon>Bacillus cereus group</taxon>
    </lineage>
</organism>
<sequence>MKKHLKKILVGGFCLATAFSVVQSSASAATPNYRDDGYRFDFEWNKLYAMTEWRWKNDASSSYMKCDEIYAQGGSARFYNAWVTDIEGQNVSKYHTYKFYQGSVHKMANYAYENNVKKVKIKGERGIGVSSVSAYGVWSPDSI</sequence>
<reference evidence="2 3" key="1">
    <citation type="submission" date="2017-09" db="EMBL/GenBank/DDBJ databases">
        <title>Large-scale bioinformatics analysis of Bacillus genomes uncovers conserved roles of natural products in bacterial physiology.</title>
        <authorList>
            <consortium name="Agbiome Team Llc"/>
            <person name="Bleich R.M."/>
            <person name="Grubbs K.J."/>
            <person name="Santa Maria K.C."/>
            <person name="Allen S.E."/>
            <person name="Farag S."/>
            <person name="Shank E.A."/>
            <person name="Bowers A."/>
        </authorList>
    </citation>
    <scope>NUCLEOTIDE SEQUENCE [LARGE SCALE GENOMIC DNA]</scope>
    <source>
        <strain evidence="2 3">AFS085496</strain>
    </source>
</reference>
<dbReference type="RefSeq" id="WP_065705425.1">
    <property type="nucleotide sequence ID" value="NZ_CP016589.1"/>
</dbReference>
<feature type="chain" id="PRO_5040871244" evidence="1">
    <location>
        <begin position="29"/>
        <end position="143"/>
    </location>
</feature>
<dbReference type="Proteomes" id="UP000224003">
    <property type="component" value="Unassembled WGS sequence"/>
</dbReference>
<feature type="signal peptide" evidence="1">
    <location>
        <begin position="1"/>
        <end position="28"/>
    </location>
</feature>
<accession>A0A9X6WMC5</accession>
<name>A0A9X6WMC5_BACTU</name>
<comment type="caution">
    <text evidence="2">The sequence shown here is derived from an EMBL/GenBank/DDBJ whole genome shotgun (WGS) entry which is preliminary data.</text>
</comment>
<evidence type="ECO:0000256" key="1">
    <source>
        <dbReference type="SAM" id="SignalP"/>
    </source>
</evidence>
<evidence type="ECO:0000313" key="3">
    <source>
        <dbReference type="Proteomes" id="UP000224003"/>
    </source>
</evidence>
<gene>
    <name evidence="2" type="ORF">COJ15_18025</name>
</gene>
<keyword evidence="1" id="KW-0732">Signal</keyword>
<dbReference type="EMBL" id="NUVX01000032">
    <property type="protein sequence ID" value="PFJ38575.1"/>
    <property type="molecule type" value="Genomic_DNA"/>
</dbReference>